<dbReference type="RefSeq" id="WP_129048017.1">
    <property type="nucleotide sequence ID" value="NZ_SDHX01000001.1"/>
</dbReference>
<evidence type="ECO:0000313" key="4">
    <source>
        <dbReference type="EMBL" id="RXK56651.1"/>
    </source>
</evidence>
<dbReference type="SMART" id="SM00448">
    <property type="entry name" value="REC"/>
    <property type="match status" value="1"/>
</dbReference>
<evidence type="ECO:0000256" key="1">
    <source>
        <dbReference type="ARBA" id="ARBA00022553"/>
    </source>
</evidence>
<dbReference type="EMBL" id="SDHX01000001">
    <property type="protein sequence ID" value="RXK56651.1"/>
    <property type="molecule type" value="Genomic_DNA"/>
</dbReference>
<dbReference type="Pfam" id="PF00072">
    <property type="entry name" value="Response_reg"/>
    <property type="match status" value="1"/>
</dbReference>
<dbReference type="InterPro" id="IPR011006">
    <property type="entry name" value="CheY-like_superfamily"/>
</dbReference>
<evidence type="ECO:0000256" key="2">
    <source>
        <dbReference type="PROSITE-ProRule" id="PRU00169"/>
    </source>
</evidence>
<reference evidence="4 5" key="1">
    <citation type="submission" date="2019-01" db="EMBL/GenBank/DDBJ databases">
        <title>Lacunisphaera sp. strain TWA-58.</title>
        <authorList>
            <person name="Chen W.-M."/>
        </authorList>
    </citation>
    <scope>NUCLEOTIDE SEQUENCE [LARGE SCALE GENOMIC DNA]</scope>
    <source>
        <strain evidence="4 5">TWA-58</strain>
    </source>
</reference>
<dbReference type="InterPro" id="IPR050595">
    <property type="entry name" value="Bact_response_regulator"/>
</dbReference>
<dbReference type="Gene3D" id="3.40.50.2300">
    <property type="match status" value="1"/>
</dbReference>
<dbReference type="SUPFAM" id="SSF52172">
    <property type="entry name" value="CheY-like"/>
    <property type="match status" value="1"/>
</dbReference>
<dbReference type="GO" id="GO:0000160">
    <property type="term" value="P:phosphorelay signal transduction system"/>
    <property type="evidence" value="ECO:0007669"/>
    <property type="project" value="InterPro"/>
</dbReference>
<dbReference type="PANTHER" id="PTHR44591:SF3">
    <property type="entry name" value="RESPONSE REGULATORY DOMAIN-CONTAINING PROTEIN"/>
    <property type="match status" value="1"/>
</dbReference>
<evidence type="ECO:0000313" key="5">
    <source>
        <dbReference type="Proteomes" id="UP000290218"/>
    </source>
</evidence>
<dbReference type="PANTHER" id="PTHR44591">
    <property type="entry name" value="STRESS RESPONSE REGULATOR PROTEIN 1"/>
    <property type="match status" value="1"/>
</dbReference>
<dbReference type="PROSITE" id="PS50110">
    <property type="entry name" value="RESPONSE_REGULATORY"/>
    <property type="match status" value="1"/>
</dbReference>
<evidence type="ECO:0000259" key="3">
    <source>
        <dbReference type="PROSITE" id="PS50110"/>
    </source>
</evidence>
<dbReference type="InterPro" id="IPR001789">
    <property type="entry name" value="Sig_transdc_resp-reg_receiver"/>
</dbReference>
<organism evidence="4 5">
    <name type="scientific">Oleiharenicola lentus</name>
    <dbReference type="NCBI Taxonomy" id="2508720"/>
    <lineage>
        <taxon>Bacteria</taxon>
        <taxon>Pseudomonadati</taxon>
        <taxon>Verrucomicrobiota</taxon>
        <taxon>Opitutia</taxon>
        <taxon>Opitutales</taxon>
        <taxon>Opitutaceae</taxon>
        <taxon>Oleiharenicola</taxon>
    </lineage>
</organism>
<accession>A0A4Q1CCH3</accession>
<name>A0A4Q1CCH3_9BACT</name>
<comment type="caution">
    <text evidence="4">The sequence shown here is derived from an EMBL/GenBank/DDBJ whole genome shotgun (WGS) entry which is preliminary data.</text>
</comment>
<gene>
    <name evidence="4" type="ORF">ESB00_12505</name>
</gene>
<protein>
    <submittedName>
        <fullName evidence="4">Response regulator</fullName>
    </submittedName>
</protein>
<dbReference type="OrthoDB" id="193224at2"/>
<feature type="domain" description="Response regulatory" evidence="3">
    <location>
        <begin position="12"/>
        <end position="128"/>
    </location>
</feature>
<sequence>MSLSTNKHAGKIVVLVDDEFSYIDLLQQLLSDHLACPVHGFTKPADALRAIPGLNVGMIISDYQMPDMNGLQLIAEVQKINPDIPAVMITAYNMSFTPRELAAVPSLKAIVRKPFKWTVLAEEVVKHWPDPHPPKVKVVTVTGNPFKTA</sequence>
<dbReference type="AlphaFoldDB" id="A0A4Q1CCH3"/>
<proteinExistence type="predicted"/>
<keyword evidence="1 2" id="KW-0597">Phosphoprotein</keyword>
<feature type="modified residue" description="4-aspartylphosphate" evidence="2">
    <location>
        <position position="62"/>
    </location>
</feature>
<keyword evidence="5" id="KW-1185">Reference proteome</keyword>
<dbReference type="Proteomes" id="UP000290218">
    <property type="component" value="Unassembled WGS sequence"/>
</dbReference>